<proteinExistence type="predicted"/>
<protein>
    <submittedName>
        <fullName evidence="1">Uncharacterized protein</fullName>
    </submittedName>
</protein>
<dbReference type="AlphaFoldDB" id="A0A6M3K5T5"/>
<sequence length="54" mass="6088">MDEQLKEIFDAAELEVKLNHQVGTNHQELIEETIMNLAALKALSLDNKLLGNLQ</sequence>
<gene>
    <name evidence="1" type="ORF">MM415A01560_0016</name>
</gene>
<reference evidence="1" key="1">
    <citation type="submission" date="2020-03" db="EMBL/GenBank/DDBJ databases">
        <title>The deep terrestrial virosphere.</title>
        <authorList>
            <person name="Holmfeldt K."/>
            <person name="Nilsson E."/>
            <person name="Simone D."/>
            <person name="Lopez-Fernandez M."/>
            <person name="Wu X."/>
            <person name="de Brujin I."/>
            <person name="Lundin D."/>
            <person name="Andersson A."/>
            <person name="Bertilsson S."/>
            <person name="Dopson M."/>
        </authorList>
    </citation>
    <scope>NUCLEOTIDE SEQUENCE</scope>
    <source>
        <strain evidence="1">MM415A01560</strain>
    </source>
</reference>
<accession>A0A6M3K5T5</accession>
<organism evidence="1">
    <name type="scientific">viral metagenome</name>
    <dbReference type="NCBI Taxonomy" id="1070528"/>
    <lineage>
        <taxon>unclassified sequences</taxon>
        <taxon>metagenomes</taxon>
        <taxon>organismal metagenomes</taxon>
    </lineage>
</organism>
<name>A0A6M3K5T5_9ZZZZ</name>
<dbReference type="EMBL" id="MT142211">
    <property type="protein sequence ID" value="QJA76215.1"/>
    <property type="molecule type" value="Genomic_DNA"/>
</dbReference>
<evidence type="ECO:0000313" key="1">
    <source>
        <dbReference type="EMBL" id="QJA76215.1"/>
    </source>
</evidence>